<evidence type="ECO:0000256" key="10">
    <source>
        <dbReference type="ARBA" id="ARBA00023264"/>
    </source>
</evidence>
<dbReference type="NCBIfam" id="TIGR00560">
    <property type="entry name" value="pgsA"/>
    <property type="match status" value="1"/>
</dbReference>
<dbReference type="InterPro" id="IPR000462">
    <property type="entry name" value="CDP-OH_P_trans"/>
</dbReference>
<keyword evidence="5 13" id="KW-0812">Transmembrane</keyword>
<dbReference type="EC" id="2.7.8.5" evidence="11"/>
<evidence type="ECO:0000256" key="2">
    <source>
        <dbReference type="ARBA" id="ARBA00010441"/>
    </source>
</evidence>
<evidence type="ECO:0000256" key="12">
    <source>
        <dbReference type="RuleBase" id="RU003750"/>
    </source>
</evidence>
<feature type="transmembrane region" description="Helical" evidence="13">
    <location>
        <begin position="7"/>
        <end position="26"/>
    </location>
</feature>
<dbReference type="Pfam" id="PF01066">
    <property type="entry name" value="CDP-OH_P_transf"/>
    <property type="match status" value="1"/>
</dbReference>
<dbReference type="AlphaFoldDB" id="A0A510JBQ3"/>
<dbReference type="PROSITE" id="PS00379">
    <property type="entry name" value="CDP_ALCOHOL_P_TRANSF"/>
    <property type="match status" value="1"/>
</dbReference>
<comment type="subcellular location">
    <subcellularLocation>
        <location evidence="1">Membrane</location>
        <topology evidence="1">Multi-pass membrane protein</topology>
    </subcellularLocation>
</comment>
<evidence type="ECO:0000256" key="7">
    <source>
        <dbReference type="ARBA" id="ARBA00023098"/>
    </source>
</evidence>
<gene>
    <name evidence="14" type="ORF">JCM16774_1685</name>
</gene>
<evidence type="ECO:0000256" key="9">
    <source>
        <dbReference type="ARBA" id="ARBA00023209"/>
    </source>
</evidence>
<evidence type="ECO:0000313" key="15">
    <source>
        <dbReference type="Proteomes" id="UP000321606"/>
    </source>
</evidence>
<protein>
    <recommendedName>
        <fullName evidence="11">CDP-diacylglycerol--glycerol-3-phosphate 3-phosphatidyltransferase</fullName>
        <ecNumber evidence="11">2.7.8.5</ecNumber>
    </recommendedName>
</protein>
<evidence type="ECO:0000256" key="6">
    <source>
        <dbReference type="ARBA" id="ARBA00022989"/>
    </source>
</evidence>
<dbReference type="InterPro" id="IPR050324">
    <property type="entry name" value="CDP-alcohol_PTase-I"/>
</dbReference>
<evidence type="ECO:0000256" key="3">
    <source>
        <dbReference type="ARBA" id="ARBA00022516"/>
    </source>
</evidence>
<feature type="transmembrane region" description="Helical" evidence="13">
    <location>
        <begin position="128"/>
        <end position="149"/>
    </location>
</feature>
<dbReference type="STRING" id="714315.GCA_000516535_01692"/>
<keyword evidence="10" id="KW-1208">Phospholipid metabolism</keyword>
<dbReference type="KEGG" id="lgo:JCM16774_1685"/>
<reference evidence="14 15" key="1">
    <citation type="submission" date="2019-07" db="EMBL/GenBank/DDBJ databases">
        <title>Complete Genome Sequence of Leptotrichia goodfellowii Strain JCM 16774.</title>
        <authorList>
            <person name="Watanabe S."/>
            <person name="Cui L."/>
        </authorList>
    </citation>
    <scope>NUCLEOTIDE SEQUENCE [LARGE SCALE GENOMIC DNA]</scope>
    <source>
        <strain evidence="14 15">JCM16774</strain>
    </source>
</reference>
<dbReference type="OrthoDB" id="9796672at2"/>
<proteinExistence type="inferred from homology"/>
<dbReference type="PIRSF" id="PIRSF000847">
    <property type="entry name" value="Phos_ph_gly_syn"/>
    <property type="match status" value="1"/>
</dbReference>
<keyword evidence="7" id="KW-0443">Lipid metabolism</keyword>
<dbReference type="InterPro" id="IPR043130">
    <property type="entry name" value="CDP-OH_PTrfase_TM_dom"/>
</dbReference>
<feature type="transmembrane region" description="Helical" evidence="13">
    <location>
        <begin position="32"/>
        <end position="50"/>
    </location>
</feature>
<feature type="transmembrane region" description="Helical" evidence="13">
    <location>
        <begin position="94"/>
        <end position="116"/>
    </location>
</feature>
<comment type="similarity">
    <text evidence="2 12">Belongs to the CDP-alcohol phosphatidyltransferase class-I family.</text>
</comment>
<keyword evidence="4 12" id="KW-0808">Transferase</keyword>
<dbReference type="GO" id="GO:0008444">
    <property type="term" value="F:CDP-diacylglycerol-glycerol-3-phosphate 3-phosphatidyltransferase activity"/>
    <property type="evidence" value="ECO:0007669"/>
    <property type="project" value="UniProtKB-UniRule"/>
</dbReference>
<dbReference type="GO" id="GO:0046474">
    <property type="term" value="P:glycerophospholipid biosynthetic process"/>
    <property type="evidence" value="ECO:0007669"/>
    <property type="project" value="TreeGrafter"/>
</dbReference>
<dbReference type="PANTHER" id="PTHR14269">
    <property type="entry name" value="CDP-DIACYLGLYCEROL--GLYCEROL-3-PHOSPHATE 3-PHOSPHATIDYLTRANSFERASE-RELATED"/>
    <property type="match status" value="1"/>
</dbReference>
<evidence type="ECO:0000256" key="13">
    <source>
        <dbReference type="SAM" id="Phobius"/>
    </source>
</evidence>
<evidence type="ECO:0000256" key="11">
    <source>
        <dbReference type="NCBIfam" id="TIGR00560"/>
    </source>
</evidence>
<accession>A0A510JBQ3</accession>
<evidence type="ECO:0000256" key="8">
    <source>
        <dbReference type="ARBA" id="ARBA00023136"/>
    </source>
</evidence>
<evidence type="ECO:0000313" key="14">
    <source>
        <dbReference type="EMBL" id="BBM36740.1"/>
    </source>
</evidence>
<dbReference type="Gene3D" id="1.20.120.1760">
    <property type="match status" value="1"/>
</dbReference>
<sequence>MNLPNKLATLRMILIIPFVIVMGVALSTDNEVLSIFMRILACIIFVGASITDYYDGQIARKYNLVTNLGKLIDPLADKLLVISALTVLTKYDKISLWIVLIIIFRELMITGLRAIVAADGTVIAAETLGKWKTASQMVALTIIILFPLSYTVNNILMIIPLILTILSGAEYVLKSKDVLNK</sequence>
<evidence type="ECO:0000256" key="5">
    <source>
        <dbReference type="ARBA" id="ARBA00022692"/>
    </source>
</evidence>
<evidence type="ECO:0000256" key="1">
    <source>
        <dbReference type="ARBA" id="ARBA00004141"/>
    </source>
</evidence>
<keyword evidence="8 13" id="KW-0472">Membrane</keyword>
<dbReference type="InterPro" id="IPR048254">
    <property type="entry name" value="CDP_ALCOHOL_P_TRANSF_CS"/>
</dbReference>
<dbReference type="RefSeq" id="WP_026737954.1">
    <property type="nucleotide sequence ID" value="NZ_AP019822.1"/>
</dbReference>
<evidence type="ECO:0000256" key="4">
    <source>
        <dbReference type="ARBA" id="ARBA00022679"/>
    </source>
</evidence>
<name>A0A510JBQ3_9FUSO</name>
<dbReference type="InterPro" id="IPR004570">
    <property type="entry name" value="Phosphatidylglycerol_P_synth"/>
</dbReference>
<keyword evidence="9" id="KW-0594">Phospholipid biosynthesis</keyword>
<dbReference type="GO" id="GO:0016020">
    <property type="term" value="C:membrane"/>
    <property type="evidence" value="ECO:0007669"/>
    <property type="project" value="UniProtKB-SubCell"/>
</dbReference>
<keyword evidence="6 13" id="KW-1133">Transmembrane helix</keyword>
<dbReference type="EMBL" id="AP019822">
    <property type="protein sequence ID" value="BBM36740.1"/>
    <property type="molecule type" value="Genomic_DNA"/>
</dbReference>
<organism evidence="14 15">
    <name type="scientific">Pseudoleptotrichia goodfellowii</name>
    <dbReference type="NCBI Taxonomy" id="157692"/>
    <lineage>
        <taxon>Bacteria</taxon>
        <taxon>Fusobacteriati</taxon>
        <taxon>Fusobacteriota</taxon>
        <taxon>Fusobacteriia</taxon>
        <taxon>Fusobacteriales</taxon>
        <taxon>Leptotrichiaceae</taxon>
        <taxon>Pseudoleptotrichia</taxon>
    </lineage>
</organism>
<keyword evidence="3" id="KW-0444">Lipid biosynthesis</keyword>
<dbReference type="PANTHER" id="PTHR14269:SF62">
    <property type="entry name" value="CDP-DIACYLGLYCEROL--GLYCEROL-3-PHOSPHATE 3-PHOSPHATIDYLTRANSFERASE 1, CHLOROPLASTIC"/>
    <property type="match status" value="1"/>
</dbReference>
<dbReference type="Proteomes" id="UP000321606">
    <property type="component" value="Chromosome"/>
</dbReference>